<keyword evidence="2" id="KW-1185">Reference proteome</keyword>
<accession>A0ABW3PI55</accession>
<dbReference type="InterPro" id="IPR037914">
    <property type="entry name" value="SpoVT-AbrB_sf"/>
</dbReference>
<organism evidence="1 2">
    <name type="scientific">Lentilactobacillus raoultii</name>
    <dbReference type="NCBI Taxonomy" id="1987503"/>
    <lineage>
        <taxon>Bacteria</taxon>
        <taxon>Bacillati</taxon>
        <taxon>Bacillota</taxon>
        <taxon>Bacilli</taxon>
        <taxon>Lactobacillales</taxon>
        <taxon>Lactobacillaceae</taxon>
        <taxon>Lentilactobacillus</taxon>
    </lineage>
</organism>
<dbReference type="Proteomes" id="UP001597156">
    <property type="component" value="Unassembled WGS sequence"/>
</dbReference>
<comment type="caution">
    <text evidence="1">The sequence shown here is derived from an EMBL/GenBank/DDBJ whole genome shotgun (WGS) entry which is preliminary data.</text>
</comment>
<dbReference type="GO" id="GO:0003677">
    <property type="term" value="F:DNA binding"/>
    <property type="evidence" value="ECO:0007669"/>
    <property type="project" value="UniProtKB-KW"/>
</dbReference>
<name>A0ABW3PI55_9LACO</name>
<evidence type="ECO:0000313" key="2">
    <source>
        <dbReference type="Proteomes" id="UP001597156"/>
    </source>
</evidence>
<sequence length="49" mass="5336">MSKNVQIVSNDGRVVMPAELHAADLLQAGDRVVFRTTDQGQVVIEKAVE</sequence>
<evidence type="ECO:0000313" key="1">
    <source>
        <dbReference type="EMBL" id="MFD1124100.1"/>
    </source>
</evidence>
<dbReference type="SUPFAM" id="SSF89447">
    <property type="entry name" value="AbrB/MazE/MraZ-like"/>
    <property type="match status" value="1"/>
</dbReference>
<dbReference type="RefSeq" id="WP_162919748.1">
    <property type="nucleotide sequence ID" value="NZ_JBHTLH010000005.1"/>
</dbReference>
<protein>
    <submittedName>
        <fullName evidence="1">AbrB/MazE/SpoVT family DNA-binding domain-containing protein</fullName>
    </submittedName>
</protein>
<proteinExistence type="predicted"/>
<dbReference type="EMBL" id="JBHTLH010000005">
    <property type="protein sequence ID" value="MFD1124100.1"/>
    <property type="molecule type" value="Genomic_DNA"/>
</dbReference>
<gene>
    <name evidence="1" type="ORF">ACFQ22_01820</name>
</gene>
<keyword evidence="1" id="KW-0238">DNA-binding</keyword>
<reference evidence="2" key="1">
    <citation type="journal article" date="2019" name="Int. J. Syst. Evol. Microbiol.">
        <title>The Global Catalogue of Microorganisms (GCM) 10K type strain sequencing project: providing services to taxonomists for standard genome sequencing and annotation.</title>
        <authorList>
            <consortium name="The Broad Institute Genomics Platform"/>
            <consortium name="The Broad Institute Genome Sequencing Center for Infectious Disease"/>
            <person name="Wu L."/>
            <person name="Ma J."/>
        </authorList>
    </citation>
    <scope>NUCLEOTIDE SEQUENCE [LARGE SCALE GENOMIC DNA]</scope>
    <source>
        <strain evidence="2">CCUG 71848</strain>
    </source>
</reference>